<feature type="domain" description="6-hydroxymethylpterin diphosphokinase MptE-like" evidence="1">
    <location>
        <begin position="185"/>
        <end position="338"/>
    </location>
</feature>
<dbReference type="EMBL" id="JACHFR010000001">
    <property type="protein sequence ID" value="MBB5218187.1"/>
    <property type="molecule type" value="Genomic_DNA"/>
</dbReference>
<reference evidence="2 4" key="2">
    <citation type="submission" date="2020-08" db="EMBL/GenBank/DDBJ databases">
        <title>Genomic Encyclopedia of Type Strains, Phase IV (KMG-IV): sequencing the most valuable type-strain genomes for metagenomic binning, comparative biology and taxonomic classification.</title>
        <authorList>
            <person name="Goeker M."/>
        </authorList>
    </citation>
    <scope>NUCLEOTIDE SEQUENCE [LARGE SCALE GENOMIC DNA]</scope>
    <source>
        <strain evidence="2 4">DSM 103679</strain>
    </source>
</reference>
<dbReference type="EMBL" id="CP031517">
    <property type="protein sequence ID" value="QOS40108.1"/>
    <property type="molecule type" value="Genomic_DNA"/>
</dbReference>
<accession>A0A840S937</accession>
<sequence>MIYQNKFTAKTGEEIPVFKDGKPMNSRYNPSLEAMNFAESVSDGFIVTGGAGCALHILALLKKNPDSFIIAVEADQESLEFCRTFPAFIEAQSKPNVRFITEDKLEKELLENYIPVKYKNFSLSFIRAWEAENKELSVKIHDTVQKTLKRISADFSVQSHFGKIWHHNIIINSARTAPWSYSSPEKKQALICAAGPTLEDDIGYIKENSAQSCIIAADTTFSTLLEYGIIPDVTVSTDPQKISAEHFFNCPVQSACKKTILFVLDISTNPVIAETVVKRGHKAVFYKNGHPLAQTLFPDSLPLISAAGGTVTAACADFALKAGFTSITFTGADFAYVNGKPYARGTYLERGYNSSSRKLSTAETKYCGLMYRTELKHTENPGFLTTEVMETYRNSLEEWISKNGFTKHGRTYRLDNNTGSISCTGKRHSLAECTDKTSYLPLCAWLKKYNGEKTEEEILKLALAYSLRYNRIYES</sequence>
<name>A0A840S937_9SPIR</name>
<proteinExistence type="predicted"/>
<dbReference type="PANTHER" id="PTHR41786:SF1">
    <property type="entry name" value="6-HYDROXYMETHYLPTERIN DIPHOSPHOKINASE MPTE-LIKE DOMAIN-CONTAINING PROTEIN"/>
    <property type="match status" value="1"/>
</dbReference>
<protein>
    <submittedName>
        <fullName evidence="3">DUF115 domain-containing protein</fullName>
    </submittedName>
</protein>
<dbReference type="RefSeq" id="WP_184651615.1">
    <property type="nucleotide sequence ID" value="NZ_JACHFR010000001.1"/>
</dbReference>
<dbReference type="InterPro" id="IPR002826">
    <property type="entry name" value="MptE-like"/>
</dbReference>
<evidence type="ECO:0000313" key="2">
    <source>
        <dbReference type="EMBL" id="MBB5218187.1"/>
    </source>
</evidence>
<evidence type="ECO:0000259" key="1">
    <source>
        <dbReference type="Pfam" id="PF01973"/>
    </source>
</evidence>
<dbReference type="PANTHER" id="PTHR41786">
    <property type="entry name" value="MOTILITY ACCESSORY FACTOR MAF"/>
    <property type="match status" value="1"/>
</dbReference>
<gene>
    <name evidence="3" type="ORF">DYE49_06415</name>
    <name evidence="2" type="ORF">HNP77_000531</name>
</gene>
<dbReference type="KEGG" id="trc:DYE49_06415"/>
<keyword evidence="4" id="KW-1185">Reference proteome</keyword>
<dbReference type="Pfam" id="PF01973">
    <property type="entry name" value="MptE-like"/>
    <property type="match status" value="1"/>
</dbReference>
<evidence type="ECO:0000313" key="3">
    <source>
        <dbReference type="EMBL" id="QOS40108.1"/>
    </source>
</evidence>
<reference evidence="3 5" key="1">
    <citation type="submission" date="2018-08" db="EMBL/GenBank/DDBJ databases">
        <title>The first complete genome of Treponema rectale (CHPAT), a commensal spirochete of the bovine rectum.</title>
        <authorList>
            <person name="Staton G.J."/>
            <person name="Clegg S.R."/>
            <person name="Carter S.D."/>
            <person name="Radford A.D."/>
            <person name="Darby A."/>
            <person name="Hall N."/>
            <person name="Birtles R.J."/>
            <person name="Evans N.J."/>
        </authorList>
    </citation>
    <scope>NUCLEOTIDE SEQUENCE [LARGE SCALE GENOMIC DNA]</scope>
    <source>
        <strain evidence="3 5">CHPA</strain>
    </source>
</reference>
<organism evidence="2 4">
    <name type="scientific">Treponema rectale</name>
    <dbReference type="NCBI Taxonomy" id="744512"/>
    <lineage>
        <taxon>Bacteria</taxon>
        <taxon>Pseudomonadati</taxon>
        <taxon>Spirochaetota</taxon>
        <taxon>Spirochaetia</taxon>
        <taxon>Spirochaetales</taxon>
        <taxon>Treponemataceae</taxon>
        <taxon>Treponema</taxon>
    </lineage>
</organism>
<dbReference type="Proteomes" id="UP000578697">
    <property type="component" value="Unassembled WGS sequence"/>
</dbReference>
<dbReference type="AlphaFoldDB" id="A0A840S937"/>
<evidence type="ECO:0000313" key="5">
    <source>
        <dbReference type="Proteomes" id="UP000593591"/>
    </source>
</evidence>
<dbReference type="Proteomes" id="UP000593591">
    <property type="component" value="Chromosome"/>
</dbReference>
<evidence type="ECO:0000313" key="4">
    <source>
        <dbReference type="Proteomes" id="UP000578697"/>
    </source>
</evidence>